<keyword evidence="2" id="KW-0732">Signal</keyword>
<dbReference type="GeneID" id="111251587"/>
<reference evidence="3" key="1">
    <citation type="submission" date="2021-01" db="UniProtKB">
        <authorList>
            <consortium name="EnsemblMetazoa"/>
        </authorList>
    </citation>
    <scope>IDENTIFICATION</scope>
</reference>
<feature type="region of interest" description="Disordered" evidence="1">
    <location>
        <begin position="135"/>
        <end position="175"/>
    </location>
</feature>
<feature type="compositionally biased region" description="Low complexity" evidence="1">
    <location>
        <begin position="184"/>
        <end position="197"/>
    </location>
</feature>
<organism evidence="3 4">
    <name type="scientific">Varroa destructor</name>
    <name type="common">Honeybee mite</name>
    <dbReference type="NCBI Taxonomy" id="109461"/>
    <lineage>
        <taxon>Eukaryota</taxon>
        <taxon>Metazoa</taxon>
        <taxon>Ecdysozoa</taxon>
        <taxon>Arthropoda</taxon>
        <taxon>Chelicerata</taxon>
        <taxon>Arachnida</taxon>
        <taxon>Acari</taxon>
        <taxon>Parasitiformes</taxon>
        <taxon>Mesostigmata</taxon>
        <taxon>Gamasina</taxon>
        <taxon>Dermanyssoidea</taxon>
        <taxon>Varroidae</taxon>
        <taxon>Varroa</taxon>
    </lineage>
</organism>
<feature type="region of interest" description="Disordered" evidence="1">
    <location>
        <begin position="269"/>
        <end position="304"/>
    </location>
</feature>
<feature type="region of interest" description="Disordered" evidence="1">
    <location>
        <begin position="227"/>
        <end position="253"/>
    </location>
</feature>
<feature type="compositionally biased region" description="Low complexity" evidence="1">
    <location>
        <begin position="235"/>
        <end position="253"/>
    </location>
</feature>
<feature type="region of interest" description="Disordered" evidence="1">
    <location>
        <begin position="183"/>
        <end position="202"/>
    </location>
</feature>
<feature type="compositionally biased region" description="Polar residues" evidence="1">
    <location>
        <begin position="295"/>
        <end position="304"/>
    </location>
</feature>
<feature type="region of interest" description="Disordered" evidence="1">
    <location>
        <begin position="344"/>
        <end position="382"/>
    </location>
</feature>
<proteinExistence type="predicted"/>
<evidence type="ECO:0000256" key="1">
    <source>
        <dbReference type="SAM" id="MobiDB-lite"/>
    </source>
</evidence>
<protein>
    <submittedName>
        <fullName evidence="3">Uncharacterized protein</fullName>
    </submittedName>
</protein>
<dbReference type="AlphaFoldDB" id="A0A7M7KD28"/>
<feature type="signal peptide" evidence="2">
    <location>
        <begin position="1"/>
        <end position="24"/>
    </location>
</feature>
<feature type="compositionally biased region" description="Polar residues" evidence="1">
    <location>
        <begin position="270"/>
        <end position="283"/>
    </location>
</feature>
<accession>A0A7M7KD28</accession>
<dbReference type="Proteomes" id="UP000594260">
    <property type="component" value="Unplaced"/>
</dbReference>
<sequence>MGSRLVCVTAIITVFTIGYDPVSAAKLEAQNVKAKKSPTGGYRTILDAQESVAKEQFTHIQDHSPWRPIASESTASHRIHKTTFSKGFKFHSFADQKHVSGEPLPAGRGSIGNADSYAGTASVAPEQVSHFLVPSSYHQQRQRTPRYERVQDEPHEINRRPQEEYQRNLNSPEKPDHLQHVAYQSTHQSSHQQSPQSAEQDVFKNAEKATVNAHSIKQYQTRQHNLPLMDSGAPQHQQTQYYQARQQYHHQQQPIGHEQVQYVYADEQQGARNTKGAASTEQAGSGRHTPFPTHLGQQHPQQHGYTYGETAHYTSQNAQQHSTGKEEEEEPSDDVLLAHIPLPKSKIAVEMDDTDDGRLQRQSDGPNTIPDEKSQHSTQNAGPIYRVINPADNREISVGTDAQSLEYDFKQHFRQSHAKRHDGRSSVEASAYRGATLPRSQNLRKERHFTVRASAVTPREDHTLYSKTQAYIIPQQHALHQTDLQTPAGFQASFRKATLQQSTDSSKSFPYIPVMIAYDGRPHNHMSEATALIAQDTIDKQLQHRLSNMPSIVSHHMEYLNGFPLTDQAVTRIPSLTRDIQTYIKKKSA</sequence>
<dbReference type="EnsemblMetazoa" id="XM_022808274">
    <property type="protein sequence ID" value="XP_022664009"/>
    <property type="gene ID" value="LOC111251587"/>
</dbReference>
<keyword evidence="4" id="KW-1185">Reference proteome</keyword>
<evidence type="ECO:0000313" key="3">
    <source>
        <dbReference type="EnsemblMetazoa" id="XP_022664009"/>
    </source>
</evidence>
<feature type="compositionally biased region" description="Basic and acidic residues" evidence="1">
    <location>
        <begin position="145"/>
        <end position="166"/>
    </location>
</feature>
<evidence type="ECO:0000313" key="4">
    <source>
        <dbReference type="Proteomes" id="UP000594260"/>
    </source>
</evidence>
<dbReference type="RefSeq" id="XP_022664009.1">
    <property type="nucleotide sequence ID" value="XM_022808274.1"/>
</dbReference>
<evidence type="ECO:0000256" key="2">
    <source>
        <dbReference type="SAM" id="SignalP"/>
    </source>
</evidence>
<feature type="chain" id="PRO_5029583117" evidence="2">
    <location>
        <begin position="25"/>
        <end position="589"/>
    </location>
</feature>
<name>A0A7M7KD28_VARDE</name>